<dbReference type="PANTHER" id="PTHR30287">
    <property type="entry name" value="MEMBRANE COMPONENT OF PREDICTED ABC SUPERFAMILY METABOLITE UPTAKE TRANSPORTER"/>
    <property type="match status" value="1"/>
</dbReference>
<gene>
    <name evidence="8" type="ORF">Tasa_004_001</name>
</gene>
<evidence type="ECO:0000256" key="1">
    <source>
        <dbReference type="ARBA" id="ARBA00004651"/>
    </source>
</evidence>
<keyword evidence="9" id="KW-1185">Reference proteome</keyword>
<comment type="subcellular location">
    <subcellularLocation>
        <location evidence="1">Cell membrane</location>
        <topology evidence="1">Multi-pass membrane protein</topology>
    </subcellularLocation>
</comment>
<evidence type="ECO:0000313" key="9">
    <source>
        <dbReference type="Proteomes" id="UP000032679"/>
    </source>
</evidence>
<keyword evidence="2" id="KW-1003">Cell membrane</keyword>
<evidence type="ECO:0000256" key="5">
    <source>
        <dbReference type="ARBA" id="ARBA00023136"/>
    </source>
</evidence>
<dbReference type="RefSeq" id="WP_048846428.1">
    <property type="nucleotide sequence ID" value="NZ_BALE01000004.1"/>
</dbReference>
<feature type="transmembrane region" description="Helical" evidence="6">
    <location>
        <begin position="783"/>
        <end position="806"/>
    </location>
</feature>
<dbReference type="Proteomes" id="UP000032679">
    <property type="component" value="Unassembled WGS sequence"/>
</dbReference>
<evidence type="ECO:0000256" key="4">
    <source>
        <dbReference type="ARBA" id="ARBA00022989"/>
    </source>
</evidence>
<proteinExistence type="predicted"/>
<dbReference type="InterPro" id="IPR038766">
    <property type="entry name" value="Membrane_comp_ABC_pdt"/>
</dbReference>
<feature type="transmembrane region" description="Helical" evidence="6">
    <location>
        <begin position="455"/>
        <end position="472"/>
    </location>
</feature>
<feature type="transmembrane region" description="Helical" evidence="6">
    <location>
        <begin position="327"/>
        <end position="348"/>
    </location>
</feature>
<feature type="transmembrane region" description="Helical" evidence="6">
    <location>
        <begin position="282"/>
        <end position="315"/>
    </location>
</feature>
<keyword evidence="3 6" id="KW-0812">Transmembrane</keyword>
<feature type="transmembrane region" description="Helical" evidence="6">
    <location>
        <begin position="740"/>
        <end position="763"/>
    </location>
</feature>
<reference evidence="8 9" key="1">
    <citation type="submission" date="2012-10" db="EMBL/GenBank/DDBJ databases">
        <title>Genome sequencing of Tanticharoenia sakaeratensis NBRC 103193.</title>
        <authorList>
            <person name="Azuma Y."/>
            <person name="Hadano H."/>
            <person name="Hirakawa H."/>
            <person name="Matsushita K."/>
        </authorList>
    </citation>
    <scope>NUCLEOTIDE SEQUENCE [LARGE SCALE GENOMIC DNA]</scope>
    <source>
        <strain evidence="8 9">NBRC 103193</strain>
    </source>
</reference>
<dbReference type="OrthoDB" id="9775544at2"/>
<feature type="domain" description="ABC3 transporter permease C-terminal" evidence="7">
    <location>
        <begin position="696"/>
        <end position="807"/>
    </location>
</feature>
<dbReference type="AlphaFoldDB" id="A0A0D6MHG1"/>
<evidence type="ECO:0000313" key="8">
    <source>
        <dbReference type="EMBL" id="GAN52936.1"/>
    </source>
</evidence>
<feature type="transmembrane region" description="Helical" evidence="6">
    <location>
        <begin position="400"/>
        <end position="423"/>
    </location>
</feature>
<accession>A0A0D6MHG1</accession>
<feature type="transmembrane region" description="Helical" evidence="6">
    <location>
        <begin position="690"/>
        <end position="715"/>
    </location>
</feature>
<evidence type="ECO:0000256" key="3">
    <source>
        <dbReference type="ARBA" id="ARBA00022692"/>
    </source>
</evidence>
<feature type="domain" description="ABC3 transporter permease C-terminal" evidence="7">
    <location>
        <begin position="242"/>
        <end position="349"/>
    </location>
</feature>
<dbReference type="Pfam" id="PF02687">
    <property type="entry name" value="FtsX"/>
    <property type="match status" value="2"/>
</dbReference>
<dbReference type="PANTHER" id="PTHR30287:SF1">
    <property type="entry name" value="INNER MEMBRANE PROTEIN"/>
    <property type="match status" value="1"/>
</dbReference>
<dbReference type="InterPro" id="IPR003838">
    <property type="entry name" value="ABC3_permease_C"/>
</dbReference>
<evidence type="ECO:0000256" key="6">
    <source>
        <dbReference type="SAM" id="Phobius"/>
    </source>
</evidence>
<name>A0A0D6MHG1_9PROT</name>
<feature type="transmembrane region" description="Helical" evidence="6">
    <location>
        <begin position="238"/>
        <end position="261"/>
    </location>
</feature>
<dbReference type="EMBL" id="BALE01000004">
    <property type="protein sequence ID" value="GAN52936.1"/>
    <property type="molecule type" value="Genomic_DNA"/>
</dbReference>
<comment type="caution">
    <text evidence="8">The sequence shown here is derived from an EMBL/GenBank/DDBJ whole genome shotgun (WGS) entry which is preliminary data.</text>
</comment>
<evidence type="ECO:0000256" key="2">
    <source>
        <dbReference type="ARBA" id="ARBA00022475"/>
    </source>
</evidence>
<organism evidence="8 9">
    <name type="scientific">Tanticharoenia sakaeratensis NBRC 103193</name>
    <dbReference type="NCBI Taxonomy" id="1231623"/>
    <lineage>
        <taxon>Bacteria</taxon>
        <taxon>Pseudomonadati</taxon>
        <taxon>Pseudomonadota</taxon>
        <taxon>Alphaproteobacteria</taxon>
        <taxon>Acetobacterales</taxon>
        <taxon>Acetobacteraceae</taxon>
        <taxon>Tanticharoenia</taxon>
    </lineage>
</organism>
<dbReference type="GO" id="GO:0005886">
    <property type="term" value="C:plasma membrane"/>
    <property type="evidence" value="ECO:0007669"/>
    <property type="project" value="UniProtKB-SubCell"/>
</dbReference>
<protein>
    <recommendedName>
        <fullName evidence="7">ABC3 transporter permease C-terminal domain-containing protein</fullName>
    </recommendedName>
</protein>
<keyword evidence="5 6" id="KW-0472">Membrane</keyword>
<evidence type="ECO:0000259" key="7">
    <source>
        <dbReference type="Pfam" id="PF02687"/>
    </source>
</evidence>
<keyword evidence="4 6" id="KW-1133">Transmembrane helix</keyword>
<dbReference type="STRING" id="1231623.Tasa_004_001"/>
<feature type="transmembrane region" description="Helical" evidence="6">
    <location>
        <begin position="377"/>
        <end position="394"/>
    </location>
</feature>
<sequence>MWVALACLALGTAAMALVGGVRVSVEHGIDAQRRALLGGDLVIESPDPIPDAVRDVLIHAGGHVIAGVRMRSMLYGPSSARLLVEAEGVEPGWPLVGHATLAPKGTIGTGIAGNGLLAEPIIADRLHLHAGDTVSLGGYNMIYHAALAGTPDGGSVALAPRVIVALPDLQSAGLIRPGMLATWSLHAAWTGDGANRTQRVRAVEHELAVRFPGVGWHVRDVRDAAAGLSRLVTELGQFMALLGLTALLLGGLGVSSGVAAWMRGRRRTIAILSSLGASQRLVAQIMAAQIGLLCGAGVVAGAIAGAVIAIAVVRLSAAVLPVAPADGAIALSALFALLIGGLTALLFASPSVMRGLAAPPATLFRDDVSNVERPRRIVAVSTAIGIALFVIVVATAQDRIVALGFLGAMLVVLGVFAGLGAGLRRIAHAASRRSTGVVRLALSFIGRAQGPAPRLVLALGAGLSGLAAIWIVDGALQAQFAETMPRTAPSFYFVDIQPGDVPTFEAIVHRMPFVQDMQTLPSMRTRVVGVNGVPAERVAASARTRWALRGDHGLTIEPHAAAGTDITSGRWWSTDYDGPPLLSLDAGLAEGWGAGVGSRVTLNVLGRDIDFRVASLRHVQWQSLQMNFAFIASPGLLSHAPHTVIATLRTDGSVAHDADLLAAVTDALPGVTGIRVADVLAVLSNLVGKLALALSAMAGVMLVSGVLVLIATLLAGRPERMADGAVLRALGASDAQLRQLWFIEFLFIGAVAGVGAGCVGILLADVVLREVLFLPMAIAPLRIVAVVVLSLLVMFGAGQFALRAMLSARPASLLRGR</sequence>